<dbReference type="PROSITE" id="PS50297">
    <property type="entry name" value="ANK_REP_REGION"/>
    <property type="match status" value="19"/>
</dbReference>
<accession>A0AA38I0G1</accession>
<dbReference type="Gene3D" id="3.40.50.300">
    <property type="entry name" value="P-loop containing nucleotide triphosphate hydrolases"/>
    <property type="match status" value="1"/>
</dbReference>
<keyword evidence="2 3" id="KW-0040">ANK repeat</keyword>
<feature type="repeat" description="ANK" evidence="3">
    <location>
        <begin position="1783"/>
        <end position="1815"/>
    </location>
</feature>
<evidence type="ECO:0000313" key="5">
    <source>
        <dbReference type="EMBL" id="KAJ3646953.1"/>
    </source>
</evidence>
<feature type="repeat" description="ANK" evidence="3">
    <location>
        <begin position="1552"/>
        <end position="1584"/>
    </location>
</feature>
<dbReference type="Pfam" id="PF12796">
    <property type="entry name" value="Ank_2"/>
    <property type="match status" value="6"/>
</dbReference>
<evidence type="ECO:0000256" key="4">
    <source>
        <dbReference type="SAM" id="MobiDB-lite"/>
    </source>
</evidence>
<comment type="caution">
    <text evidence="5">The sequence shown here is derived from an EMBL/GenBank/DDBJ whole genome shotgun (WGS) entry which is preliminary data.</text>
</comment>
<evidence type="ECO:0000256" key="1">
    <source>
        <dbReference type="ARBA" id="ARBA00022737"/>
    </source>
</evidence>
<feature type="repeat" description="ANK" evidence="3">
    <location>
        <begin position="1387"/>
        <end position="1419"/>
    </location>
</feature>
<feature type="repeat" description="ANK" evidence="3">
    <location>
        <begin position="1585"/>
        <end position="1617"/>
    </location>
</feature>
<feature type="repeat" description="ANK" evidence="3">
    <location>
        <begin position="1684"/>
        <end position="1716"/>
    </location>
</feature>
<dbReference type="SUPFAM" id="SSF48403">
    <property type="entry name" value="Ankyrin repeat"/>
    <property type="match status" value="2"/>
</dbReference>
<organism evidence="5 6">
    <name type="scientific">Zophobas morio</name>
    <dbReference type="NCBI Taxonomy" id="2755281"/>
    <lineage>
        <taxon>Eukaryota</taxon>
        <taxon>Metazoa</taxon>
        <taxon>Ecdysozoa</taxon>
        <taxon>Arthropoda</taxon>
        <taxon>Hexapoda</taxon>
        <taxon>Insecta</taxon>
        <taxon>Pterygota</taxon>
        <taxon>Neoptera</taxon>
        <taxon>Endopterygota</taxon>
        <taxon>Coleoptera</taxon>
        <taxon>Polyphaga</taxon>
        <taxon>Cucujiformia</taxon>
        <taxon>Tenebrionidae</taxon>
        <taxon>Zophobas</taxon>
    </lineage>
</organism>
<feature type="repeat" description="ANK" evidence="3">
    <location>
        <begin position="1486"/>
        <end position="1518"/>
    </location>
</feature>
<dbReference type="InterPro" id="IPR027417">
    <property type="entry name" value="P-loop_NTPase"/>
</dbReference>
<protein>
    <submittedName>
        <fullName evidence="5">Uncharacterized protein</fullName>
    </submittedName>
</protein>
<proteinExistence type="predicted"/>
<dbReference type="SMART" id="SM00248">
    <property type="entry name" value="ANK"/>
    <property type="match status" value="20"/>
</dbReference>
<feature type="repeat" description="ANK" evidence="3">
    <location>
        <begin position="1717"/>
        <end position="1749"/>
    </location>
</feature>
<name>A0AA38I0G1_9CUCU</name>
<feature type="repeat" description="ANK" evidence="3">
    <location>
        <begin position="1618"/>
        <end position="1650"/>
    </location>
</feature>
<feature type="repeat" description="ANK" evidence="3">
    <location>
        <begin position="1222"/>
        <end position="1254"/>
    </location>
</feature>
<dbReference type="InterPro" id="IPR036770">
    <property type="entry name" value="Ankyrin_rpt-contain_sf"/>
</dbReference>
<dbReference type="Proteomes" id="UP001168821">
    <property type="component" value="Unassembled WGS sequence"/>
</dbReference>
<evidence type="ECO:0000313" key="6">
    <source>
        <dbReference type="Proteomes" id="UP001168821"/>
    </source>
</evidence>
<feature type="region of interest" description="Disordered" evidence="4">
    <location>
        <begin position="1806"/>
        <end position="1827"/>
    </location>
</feature>
<feature type="repeat" description="ANK" evidence="3">
    <location>
        <begin position="1651"/>
        <end position="1683"/>
    </location>
</feature>
<feature type="repeat" description="ANK" evidence="3">
    <location>
        <begin position="1420"/>
        <end position="1452"/>
    </location>
</feature>
<feature type="repeat" description="ANK" evidence="3">
    <location>
        <begin position="1288"/>
        <end position="1320"/>
    </location>
</feature>
<keyword evidence="6" id="KW-1185">Reference proteome</keyword>
<dbReference type="Pfam" id="PF13637">
    <property type="entry name" value="Ank_4"/>
    <property type="match status" value="1"/>
</dbReference>
<dbReference type="PANTHER" id="PTHR24198">
    <property type="entry name" value="ANKYRIN REPEAT AND PROTEIN KINASE DOMAIN-CONTAINING PROTEIN"/>
    <property type="match status" value="1"/>
</dbReference>
<feature type="repeat" description="ANK" evidence="3">
    <location>
        <begin position="1255"/>
        <end position="1287"/>
    </location>
</feature>
<dbReference type="EMBL" id="JALNTZ010000007">
    <property type="protein sequence ID" value="KAJ3646953.1"/>
    <property type="molecule type" value="Genomic_DNA"/>
</dbReference>
<feature type="repeat" description="ANK" evidence="3">
    <location>
        <begin position="1321"/>
        <end position="1353"/>
    </location>
</feature>
<feature type="repeat" description="ANK" evidence="3">
    <location>
        <begin position="1519"/>
        <end position="1551"/>
    </location>
</feature>
<dbReference type="PROSITE" id="PS50088">
    <property type="entry name" value="ANK_REPEAT"/>
    <property type="match status" value="19"/>
</dbReference>
<feature type="compositionally biased region" description="Polar residues" evidence="4">
    <location>
        <begin position="1811"/>
        <end position="1827"/>
    </location>
</feature>
<dbReference type="Pfam" id="PF00023">
    <property type="entry name" value="Ank"/>
    <property type="match status" value="2"/>
</dbReference>
<feature type="repeat" description="ANK" evidence="3">
    <location>
        <begin position="1750"/>
        <end position="1782"/>
    </location>
</feature>
<reference evidence="5" key="1">
    <citation type="journal article" date="2023" name="G3 (Bethesda)">
        <title>Whole genome assemblies of Zophobas morio and Tenebrio molitor.</title>
        <authorList>
            <person name="Kaur S."/>
            <person name="Stinson S.A."/>
            <person name="diCenzo G.C."/>
        </authorList>
    </citation>
    <scope>NUCLEOTIDE SEQUENCE</scope>
    <source>
        <strain evidence="5">QUZm001</strain>
    </source>
</reference>
<feature type="repeat" description="ANK" evidence="3">
    <location>
        <begin position="1453"/>
        <end position="1485"/>
    </location>
</feature>
<dbReference type="Gene3D" id="1.25.40.20">
    <property type="entry name" value="Ankyrin repeat-containing domain"/>
    <property type="match status" value="5"/>
</dbReference>
<sequence length="1827" mass="208484">MFQFLIPFQSFKKRSGTTDRVEEYEEVVLAFVILELVKDVTTKNFHVSSNEEGFGAFNDIVIKTESDKGNEIKAVQLKHTENKTLSTKHLMAKTGDFSIHKYFKSFQEIKKEVDEFILFTNRPFKCDDNKSFQLEGEEFSIIPVKVKAALELAEIDCAYQFKIIEEDWEVEMRPKIRQYQKFFSKFYLYTDQKKVGSLKNSIAEKFKTTYHVEEEIFEKFLKRIIDWNIQEGNKEKLNREWVERMIALLLLSSHIEPLSSGSVNVNFVNEKMKIFREAVSLFDITLVEKESYEKLKPVWDDIRKEKNFDFTELNKVRQRYFPAVSYIDNTNIDKIDPKIFIQLLWLTDKCPLIICQHENVEKAIQLCPGKKFILVGEGKDEKWMENYVVFQNLSNLKDKSDLRERFMQNFTISIQGKEELNFATAFDNSEEFLESVTTDKVLEMLHSPCYIGGQKEILPEPYIERSLSRNIINIKYLDKFWENTIIILNCADNFDKVKDKVKQCKLIVVNNFLQKKSQNFENQTNELYASKFNPTQYKNNFHSDKSNFSNPVYISNRNFSDLELEQIYNENTEAKKFHYFKLSSDCNLQWVKSRGDVSDLEIYKLYDKSCTNENELWSSRLDNNINLICGDPGMGKSELMKSCKNKCPPKYWTIIISPNDVHSFFNNSKFSNTTKYTDLFEKFIVNAKCRSLKKFERRFFEMCVAKNNVVYVWDAFDEIVGEHLEAVSEIILGFSAKSFLQWVTSRRHLQPFLEKKFNVLARSINQFDEQEQQNYVRKRLASFISVDEIEIAIAQIKSSFAIIEHVNILGTPLQIFMVTELFRQNSDKYSKLMENIFLLTDLYEYFIDEKINNFYKDKLAFDFKNPHMVSRIREEKQKILGNYERVALKVIFSEEILKQLNVACEQQKDENLEKCVSIGLVSEFQNDVALFIHSSFAEYLVARYFSKNLNIFCDILGDLMFNTKYNNVRFFFDMLLVKNCKAHIAVLYRKYELLKTYDDETLTRKDKSGRNALHVISSWGQRHPRIKITVENGKCIVHEDNNFDKQTENQAYFETVMFLQSKNNVEELDSLLDATPLSYAKKSESLGAEIILLQAKKNELNRQSSSLNDVINVLYYSSLLGYDQVCELFTVQEMKTRKNCGYETKFVTAENSETPLLLASKRGHLKILKYLLHLNDEINKPKKFGETPFHVVSENSHKKSLEYFLNVGEVEAGAEINRGNIYGATPLFVASEMGHEKVVEYLATVGAEINRAKNDGATPLYIASQNGHEKVVEYLATVGAEINRAENDGWTPLHIASHNGHEKVVEYLATAGAEINRAIKNGATPLFIASQNGHEKIVEYLATVGAEISRAENNGWTPLHIASHNGHEKVVEYLATAGAEINRANKNGATPLFIASQNGHEKVVEYLATVGAEINRAENNGWTPLYIASQQGHEKVVEYLTTVGAEINRAENNGWTPLHIVSHNGHEKVIEYLATAGAEINRANKNAATPLYIASQMGHERVVEYLATVGAEINCANKNGATPLYIASQNGHEKVVEYLATVGAEINRADNDGWTPLHIASQNGHEKVVEYLATVGAEINRAENDGWTPLHIASQDGHEKVVEYLVTVGAEINRANKNGATPLYVASQNSHEKVVEYLVTVRAEINRAKNNGATPLFIASQNGHEKVVEYLAIVGAETNRADNDGWIPLHIASFHGHEKVVEYLATVGAEINRAIKDGATPLYVAAQNGHEKVVEYLATVGAEINRANKNGATPLYVASQNGHEKVVECLVTAGAEINRAMNDISTPLNIASQNGHKKVVEYLKKAGASRRNPTNENFSEGSGCSLM</sequence>
<dbReference type="SUPFAM" id="SSF52540">
    <property type="entry name" value="P-loop containing nucleoside triphosphate hydrolases"/>
    <property type="match status" value="1"/>
</dbReference>
<evidence type="ECO:0000256" key="2">
    <source>
        <dbReference type="ARBA" id="ARBA00023043"/>
    </source>
</evidence>
<keyword evidence="1" id="KW-0677">Repeat</keyword>
<evidence type="ECO:0000256" key="3">
    <source>
        <dbReference type="PROSITE-ProRule" id="PRU00023"/>
    </source>
</evidence>
<dbReference type="PRINTS" id="PR01415">
    <property type="entry name" value="ANKYRIN"/>
</dbReference>
<feature type="repeat" description="ANK" evidence="3">
    <location>
        <begin position="1354"/>
        <end position="1386"/>
    </location>
</feature>
<feature type="repeat" description="ANK" evidence="3">
    <location>
        <begin position="1151"/>
        <end position="1183"/>
    </location>
</feature>
<dbReference type="PANTHER" id="PTHR24198:SF194">
    <property type="entry name" value="INVERSIN-A"/>
    <property type="match status" value="1"/>
</dbReference>
<dbReference type="InterPro" id="IPR002110">
    <property type="entry name" value="Ankyrin_rpt"/>
</dbReference>
<gene>
    <name evidence="5" type="ORF">Zmor_024509</name>
</gene>